<evidence type="ECO:0000313" key="2">
    <source>
        <dbReference type="Proteomes" id="UP001430990"/>
    </source>
</evidence>
<organism evidence="1 2">
    <name type="scientific">Bradyrhizobium barranii</name>
    <dbReference type="NCBI Taxonomy" id="2992140"/>
    <lineage>
        <taxon>Bacteria</taxon>
        <taxon>Pseudomonadati</taxon>
        <taxon>Pseudomonadota</taxon>
        <taxon>Alphaproteobacteria</taxon>
        <taxon>Hyphomicrobiales</taxon>
        <taxon>Nitrobacteraceae</taxon>
        <taxon>Bradyrhizobium</taxon>
    </lineage>
</organism>
<keyword evidence="2" id="KW-1185">Reference proteome</keyword>
<evidence type="ECO:0000313" key="1">
    <source>
        <dbReference type="EMBL" id="UFW85975.1"/>
    </source>
</evidence>
<proteinExistence type="predicted"/>
<sequence>MKRTGTFAVAAAALMGGVLLTFGWSEQGGVSLSVESAQARVGRPLTPVSVAGVARRQTRRAVVGGAAVGAAAAGTACVRVLVNGSYVCR</sequence>
<name>A0ABY3QJ24_9BRAD</name>
<reference evidence="1" key="1">
    <citation type="submission" date="2021-11" db="EMBL/GenBank/DDBJ databases">
        <title>Australian commercial rhizobial inoculants.</title>
        <authorList>
            <person name="Kohlmeier M.G."/>
            <person name="O'Hara G.W."/>
            <person name="Colombi E."/>
            <person name="Ramsay J.P."/>
            <person name="Terpolilli J."/>
        </authorList>
    </citation>
    <scope>NUCLEOTIDE SEQUENCE</scope>
    <source>
        <strain evidence="1">CC829</strain>
    </source>
</reference>
<dbReference type="Proteomes" id="UP001430990">
    <property type="component" value="Chromosome"/>
</dbReference>
<dbReference type="RefSeq" id="WP_084795298.1">
    <property type="nucleotide sequence ID" value="NZ_CP088100.1"/>
</dbReference>
<dbReference type="EMBL" id="CP088100">
    <property type="protein sequence ID" value="UFW85975.1"/>
    <property type="molecule type" value="Genomic_DNA"/>
</dbReference>
<accession>A0ABY3QJ24</accession>
<gene>
    <name evidence="1" type="ORF">BjapCC829_39825</name>
</gene>
<protein>
    <submittedName>
        <fullName evidence="1">Uncharacterized protein</fullName>
    </submittedName>
</protein>